<protein>
    <submittedName>
        <fullName evidence="2">Uncharacterized protein</fullName>
    </submittedName>
</protein>
<evidence type="ECO:0000256" key="1">
    <source>
        <dbReference type="SAM" id="Phobius"/>
    </source>
</evidence>
<evidence type="ECO:0000313" key="2">
    <source>
        <dbReference type="EMBL" id="GJG58634.1"/>
    </source>
</evidence>
<keyword evidence="1" id="KW-0812">Transmembrane</keyword>
<dbReference type="RefSeq" id="WP_223929163.1">
    <property type="nucleotide sequence ID" value="NZ_BPTU01000001.1"/>
</dbReference>
<keyword evidence="1" id="KW-1133">Transmembrane helix</keyword>
<sequence>MTPDTKEKIQYTTAVIMIVSAVVLAFICFFLNHYKIEDSVLWYIAQALVYAASIFGISLAINTKMGQVKNDVKQYVDKELNKHSNEKN</sequence>
<organism evidence="2 3">
    <name type="scientific">Prevotella lacticifex</name>
    <dbReference type="NCBI Taxonomy" id="2854755"/>
    <lineage>
        <taxon>Bacteria</taxon>
        <taxon>Pseudomonadati</taxon>
        <taxon>Bacteroidota</taxon>
        <taxon>Bacteroidia</taxon>
        <taxon>Bacteroidales</taxon>
        <taxon>Prevotellaceae</taxon>
        <taxon>Prevotella</taxon>
    </lineage>
</organism>
<reference evidence="2" key="1">
    <citation type="journal article" date="2022" name="Int. J. Syst. Evol. Microbiol.">
        <title>Prevotella lacticifex sp. nov., isolated from the rumen of cows.</title>
        <authorList>
            <person name="Shinkai T."/>
            <person name="Ikeyama N."/>
            <person name="Kumagai M."/>
            <person name="Ohmori H."/>
            <person name="Sakamoto M."/>
            <person name="Ohkuma M."/>
            <person name="Mitsumori M."/>
        </authorList>
    </citation>
    <scope>NUCLEOTIDE SEQUENCE</scope>
    <source>
        <strain evidence="2">R5076</strain>
    </source>
</reference>
<keyword evidence="3" id="KW-1185">Reference proteome</keyword>
<name>A0A9R1C9R8_9BACT</name>
<feature type="transmembrane region" description="Helical" evidence="1">
    <location>
        <begin position="12"/>
        <end position="34"/>
    </location>
</feature>
<keyword evidence="1" id="KW-0472">Membrane</keyword>
<gene>
    <name evidence="2" type="ORF">PRLR5076_14850</name>
</gene>
<proteinExistence type="predicted"/>
<accession>A0A9R1C9R8</accession>
<feature type="transmembrane region" description="Helical" evidence="1">
    <location>
        <begin position="40"/>
        <end position="61"/>
    </location>
</feature>
<dbReference type="AlphaFoldDB" id="A0A9R1C9R8"/>
<dbReference type="GeneID" id="72467333"/>
<dbReference type="EMBL" id="BPUB01000001">
    <property type="protein sequence ID" value="GJG58634.1"/>
    <property type="molecule type" value="Genomic_DNA"/>
</dbReference>
<dbReference type="Proteomes" id="UP000825483">
    <property type="component" value="Unassembled WGS sequence"/>
</dbReference>
<evidence type="ECO:0000313" key="3">
    <source>
        <dbReference type="Proteomes" id="UP000825483"/>
    </source>
</evidence>
<comment type="caution">
    <text evidence="2">The sequence shown here is derived from an EMBL/GenBank/DDBJ whole genome shotgun (WGS) entry which is preliminary data.</text>
</comment>